<accession>A0ACB9KE08</accession>
<organism evidence="1 2">
    <name type="scientific">Bauhinia variegata</name>
    <name type="common">Purple orchid tree</name>
    <name type="synonym">Phanera variegata</name>
    <dbReference type="NCBI Taxonomy" id="167791"/>
    <lineage>
        <taxon>Eukaryota</taxon>
        <taxon>Viridiplantae</taxon>
        <taxon>Streptophyta</taxon>
        <taxon>Embryophyta</taxon>
        <taxon>Tracheophyta</taxon>
        <taxon>Spermatophyta</taxon>
        <taxon>Magnoliopsida</taxon>
        <taxon>eudicotyledons</taxon>
        <taxon>Gunneridae</taxon>
        <taxon>Pentapetalae</taxon>
        <taxon>rosids</taxon>
        <taxon>fabids</taxon>
        <taxon>Fabales</taxon>
        <taxon>Fabaceae</taxon>
        <taxon>Cercidoideae</taxon>
        <taxon>Cercideae</taxon>
        <taxon>Bauhiniinae</taxon>
        <taxon>Bauhinia</taxon>
    </lineage>
</organism>
<reference evidence="1 2" key="1">
    <citation type="journal article" date="2022" name="DNA Res.">
        <title>Chromosomal-level genome assembly of the orchid tree Bauhinia variegata (Leguminosae; Cercidoideae) supports the allotetraploid origin hypothesis of Bauhinia.</title>
        <authorList>
            <person name="Zhong Y."/>
            <person name="Chen Y."/>
            <person name="Zheng D."/>
            <person name="Pang J."/>
            <person name="Liu Y."/>
            <person name="Luo S."/>
            <person name="Meng S."/>
            <person name="Qian L."/>
            <person name="Wei D."/>
            <person name="Dai S."/>
            <person name="Zhou R."/>
        </authorList>
    </citation>
    <scope>NUCLEOTIDE SEQUENCE [LARGE SCALE GENOMIC DNA]</scope>
    <source>
        <strain evidence="1">BV-YZ2020</strain>
    </source>
</reference>
<evidence type="ECO:0000313" key="2">
    <source>
        <dbReference type="Proteomes" id="UP000828941"/>
    </source>
</evidence>
<gene>
    <name evidence="1" type="ORF">L6164_035431</name>
</gene>
<dbReference type="EMBL" id="CM039439">
    <property type="protein sequence ID" value="KAI4295380.1"/>
    <property type="molecule type" value="Genomic_DNA"/>
</dbReference>
<name>A0ACB9KE08_BAUVA</name>
<evidence type="ECO:0000313" key="1">
    <source>
        <dbReference type="EMBL" id="KAI4295380.1"/>
    </source>
</evidence>
<comment type="caution">
    <text evidence="1">The sequence shown here is derived from an EMBL/GenBank/DDBJ whole genome shotgun (WGS) entry which is preliminary data.</text>
</comment>
<keyword evidence="2" id="KW-1185">Reference proteome</keyword>
<sequence length="187" mass="20915">MSCVTAQTNFSPYTNIINNMKPHLHPKCQALALPPISRSYSLHTLLFYTNNPLRVLLLARGTAVPKPFIVPLFALQAPASIVAWTKGRYGVWTAFLALLVRLFFFLPGELELAFVALLLLIVAPSDVGEHNKAFDQGITRWSLKSSKMKGRINFDAGLETTNMELLTLPTWSFTKTAGRLRELQRIS</sequence>
<proteinExistence type="predicted"/>
<protein>
    <submittedName>
        <fullName evidence="1">Uncharacterized protein</fullName>
    </submittedName>
</protein>
<dbReference type="Proteomes" id="UP000828941">
    <property type="component" value="Chromosome 14"/>
</dbReference>